<gene>
    <name evidence="2" type="ORF">CCAM_LOCUS17877</name>
</gene>
<evidence type="ECO:0000313" key="3">
    <source>
        <dbReference type="Proteomes" id="UP000595140"/>
    </source>
</evidence>
<dbReference type="EMBL" id="OOIL02001477">
    <property type="protein sequence ID" value="VFQ76101.1"/>
    <property type="molecule type" value="Genomic_DNA"/>
</dbReference>
<dbReference type="Proteomes" id="UP000595140">
    <property type="component" value="Unassembled WGS sequence"/>
</dbReference>
<keyword evidence="3" id="KW-1185">Reference proteome</keyword>
<protein>
    <submittedName>
        <fullName evidence="2">Uncharacterized protein</fullName>
    </submittedName>
</protein>
<evidence type="ECO:0000313" key="2">
    <source>
        <dbReference type="EMBL" id="VFQ76101.1"/>
    </source>
</evidence>
<reference evidence="2 3" key="1">
    <citation type="submission" date="2018-04" db="EMBL/GenBank/DDBJ databases">
        <authorList>
            <person name="Vogel A."/>
        </authorList>
    </citation>
    <scope>NUCLEOTIDE SEQUENCE [LARGE SCALE GENOMIC DNA]</scope>
</reference>
<proteinExistence type="predicted"/>
<organism evidence="2 3">
    <name type="scientific">Cuscuta campestris</name>
    <dbReference type="NCBI Taxonomy" id="132261"/>
    <lineage>
        <taxon>Eukaryota</taxon>
        <taxon>Viridiplantae</taxon>
        <taxon>Streptophyta</taxon>
        <taxon>Embryophyta</taxon>
        <taxon>Tracheophyta</taxon>
        <taxon>Spermatophyta</taxon>
        <taxon>Magnoliopsida</taxon>
        <taxon>eudicotyledons</taxon>
        <taxon>Gunneridae</taxon>
        <taxon>Pentapetalae</taxon>
        <taxon>asterids</taxon>
        <taxon>lamiids</taxon>
        <taxon>Solanales</taxon>
        <taxon>Convolvulaceae</taxon>
        <taxon>Cuscuteae</taxon>
        <taxon>Cuscuta</taxon>
        <taxon>Cuscuta subgen. Grammica</taxon>
        <taxon>Cuscuta sect. Cleistogrammica</taxon>
    </lineage>
</organism>
<sequence>MLQATLPTGDVRKELRWNLLPTYHEMLDRARYLALEEEDDEAPAQKEKKSVQPAGDGRKRKDFGRGQSTRPKPYQPLPVVGKAIASKALQNIASTTVTAPTICWSALR</sequence>
<accession>A0A484LI83</accession>
<dbReference type="AlphaFoldDB" id="A0A484LI83"/>
<feature type="region of interest" description="Disordered" evidence="1">
    <location>
        <begin position="36"/>
        <end position="77"/>
    </location>
</feature>
<evidence type="ECO:0000256" key="1">
    <source>
        <dbReference type="SAM" id="MobiDB-lite"/>
    </source>
</evidence>
<name>A0A484LI83_9ASTE</name>